<protein>
    <submittedName>
        <fullName evidence="1">Uncharacterized protein</fullName>
    </submittedName>
</protein>
<evidence type="ECO:0000313" key="1">
    <source>
        <dbReference type="EMBL" id="GAA4383007.1"/>
    </source>
</evidence>
<accession>A0ABP8J1I0</accession>
<keyword evidence="2" id="KW-1185">Reference proteome</keyword>
<organism evidence="1 2">
    <name type="scientific">Brevibacterium pityocampae</name>
    <dbReference type="NCBI Taxonomy" id="506594"/>
    <lineage>
        <taxon>Bacteria</taxon>
        <taxon>Bacillati</taxon>
        <taxon>Actinomycetota</taxon>
        <taxon>Actinomycetes</taxon>
        <taxon>Micrococcales</taxon>
        <taxon>Brevibacteriaceae</taxon>
        <taxon>Brevibacterium</taxon>
    </lineage>
</organism>
<gene>
    <name evidence="1" type="ORF">GCM10023167_02150</name>
</gene>
<sequence length="98" mass="10779">MGGCGPVHGGRMLIDELEKNRRGWEEVADSLAQIAERCLRGGGTEWASTSADRFRDELADRVTELHRLRELALAVVDAYARHIPAVQDAELPADALLL</sequence>
<dbReference type="Proteomes" id="UP001500642">
    <property type="component" value="Unassembled WGS sequence"/>
</dbReference>
<reference evidence="2" key="1">
    <citation type="journal article" date="2019" name="Int. J. Syst. Evol. Microbiol.">
        <title>The Global Catalogue of Microorganisms (GCM) 10K type strain sequencing project: providing services to taxonomists for standard genome sequencing and annotation.</title>
        <authorList>
            <consortium name="The Broad Institute Genomics Platform"/>
            <consortium name="The Broad Institute Genome Sequencing Center for Infectious Disease"/>
            <person name="Wu L."/>
            <person name="Ma J."/>
        </authorList>
    </citation>
    <scope>NUCLEOTIDE SEQUENCE [LARGE SCALE GENOMIC DNA]</scope>
    <source>
        <strain evidence="2">JCM 17808</strain>
    </source>
</reference>
<name>A0ABP8J1I0_9MICO</name>
<comment type="caution">
    <text evidence="1">The sequence shown here is derived from an EMBL/GenBank/DDBJ whole genome shotgun (WGS) entry which is preliminary data.</text>
</comment>
<proteinExistence type="predicted"/>
<dbReference type="EMBL" id="BAABGL010000002">
    <property type="protein sequence ID" value="GAA4383007.1"/>
    <property type="molecule type" value="Genomic_DNA"/>
</dbReference>
<evidence type="ECO:0000313" key="2">
    <source>
        <dbReference type="Proteomes" id="UP001500642"/>
    </source>
</evidence>